<name>A0A076N7R7_AMYME</name>
<dbReference type="GO" id="GO:0006189">
    <property type="term" value="P:'de novo' IMP biosynthetic process"/>
    <property type="evidence" value="ECO:0007669"/>
    <property type="project" value="UniProtKB-UniPathway"/>
</dbReference>
<dbReference type="EC" id="4.3.2.2" evidence="2 3"/>
<dbReference type="eggNOG" id="COG0015">
    <property type="taxonomic scope" value="Bacteria"/>
</dbReference>
<keyword evidence="3" id="KW-0658">Purine biosynthesis</keyword>
<dbReference type="InterPro" id="IPR008948">
    <property type="entry name" value="L-Aspartase-like"/>
</dbReference>
<evidence type="ECO:0000313" key="5">
    <source>
        <dbReference type="EMBL" id="AIJ26960.1"/>
    </source>
</evidence>
<dbReference type="PANTHER" id="PTHR43172">
    <property type="entry name" value="ADENYLOSUCCINATE LYASE"/>
    <property type="match status" value="1"/>
</dbReference>
<dbReference type="KEGG" id="amq:AMETH_6868"/>
<dbReference type="InterPro" id="IPR004769">
    <property type="entry name" value="Pur_lyase"/>
</dbReference>
<dbReference type="InterPro" id="IPR000362">
    <property type="entry name" value="Fumarate_lyase_fam"/>
</dbReference>
<evidence type="ECO:0000256" key="3">
    <source>
        <dbReference type="RuleBase" id="RU361172"/>
    </source>
</evidence>
<dbReference type="Pfam" id="PF00206">
    <property type="entry name" value="Lyase_1"/>
    <property type="match status" value="1"/>
</dbReference>
<comment type="catalytic activity">
    <reaction evidence="3">
        <text>(2S)-2-[5-amino-1-(5-phospho-beta-D-ribosyl)imidazole-4-carboxamido]succinate = 5-amino-1-(5-phospho-beta-D-ribosyl)imidazole-4-carboxamide + fumarate</text>
        <dbReference type="Rhea" id="RHEA:23920"/>
        <dbReference type="ChEBI" id="CHEBI:29806"/>
        <dbReference type="ChEBI" id="CHEBI:58443"/>
        <dbReference type="ChEBI" id="CHEBI:58475"/>
        <dbReference type="EC" id="4.3.2.2"/>
    </reaction>
</comment>
<dbReference type="UniPathway" id="UPA00074">
    <property type="reaction ID" value="UER00132"/>
</dbReference>
<dbReference type="SMART" id="SM00998">
    <property type="entry name" value="ADSL_C"/>
    <property type="match status" value="1"/>
</dbReference>
<dbReference type="InterPro" id="IPR020557">
    <property type="entry name" value="Fumarate_lyase_CS"/>
</dbReference>
<dbReference type="Gene3D" id="1.20.200.10">
    <property type="entry name" value="Fumarase/aspartase (Central domain)"/>
    <property type="match status" value="1"/>
</dbReference>
<accession>A0A076N7R7</accession>
<dbReference type="Pfam" id="PF10397">
    <property type="entry name" value="ADSL_C"/>
    <property type="match status" value="1"/>
</dbReference>
<evidence type="ECO:0000256" key="2">
    <source>
        <dbReference type="NCBIfam" id="TIGR00928"/>
    </source>
</evidence>
<dbReference type="NCBIfam" id="TIGR00928">
    <property type="entry name" value="purB"/>
    <property type="match status" value="1"/>
</dbReference>
<dbReference type="Gene3D" id="1.10.275.60">
    <property type="match status" value="1"/>
</dbReference>
<evidence type="ECO:0000256" key="1">
    <source>
        <dbReference type="ARBA" id="ARBA00023239"/>
    </source>
</evidence>
<dbReference type="HOGENOM" id="CLU_030949_1_0_11"/>
<organism evidence="5 6">
    <name type="scientific">Amycolatopsis methanolica 239</name>
    <dbReference type="NCBI Taxonomy" id="1068978"/>
    <lineage>
        <taxon>Bacteria</taxon>
        <taxon>Bacillati</taxon>
        <taxon>Actinomycetota</taxon>
        <taxon>Actinomycetes</taxon>
        <taxon>Pseudonocardiales</taxon>
        <taxon>Pseudonocardiaceae</taxon>
        <taxon>Amycolatopsis</taxon>
        <taxon>Amycolatopsis methanolica group</taxon>
    </lineage>
</organism>
<dbReference type="EMBL" id="CP009110">
    <property type="protein sequence ID" value="AIJ26960.1"/>
    <property type="molecule type" value="Genomic_DNA"/>
</dbReference>
<dbReference type="UniPathway" id="UPA00075">
    <property type="reaction ID" value="UER00336"/>
</dbReference>
<dbReference type="PROSITE" id="PS00163">
    <property type="entry name" value="FUMARATE_LYASES"/>
    <property type="match status" value="1"/>
</dbReference>
<protein>
    <recommendedName>
        <fullName evidence="2 3">Adenylosuccinate lyase</fullName>
        <shortName evidence="3">ASL</shortName>
        <ecNumber evidence="2 3">4.3.2.2</ecNumber>
    </recommendedName>
    <alternativeName>
        <fullName evidence="3">Adenylosuccinase</fullName>
    </alternativeName>
</protein>
<dbReference type="GO" id="GO:0004018">
    <property type="term" value="F:N6-(1,2-dicarboxyethyl)AMP AMP-lyase (fumarate-forming) activity"/>
    <property type="evidence" value="ECO:0007669"/>
    <property type="project" value="UniProtKB-UniRule"/>
</dbReference>
<dbReference type="InterPro" id="IPR022761">
    <property type="entry name" value="Fumarate_lyase_N"/>
</dbReference>
<dbReference type="PATRIC" id="fig|1068978.7.peg.7377"/>
<comment type="catalytic activity">
    <reaction evidence="3">
        <text>N(6)-(1,2-dicarboxyethyl)-AMP = fumarate + AMP</text>
        <dbReference type="Rhea" id="RHEA:16853"/>
        <dbReference type="ChEBI" id="CHEBI:29806"/>
        <dbReference type="ChEBI" id="CHEBI:57567"/>
        <dbReference type="ChEBI" id="CHEBI:456215"/>
        <dbReference type="EC" id="4.3.2.2"/>
    </reaction>
</comment>
<feature type="domain" description="Adenylosuccinate lyase C-terminal" evidence="4">
    <location>
        <begin position="367"/>
        <end position="452"/>
    </location>
</feature>
<comment type="pathway">
    <text evidence="3">Purine metabolism; IMP biosynthesis via de novo pathway; 5-amino-1-(5-phospho-D-ribosyl)imidazole-4-carboxamide from 5-amino-1-(5-phospho-D-ribosyl)imidazole-4-carboxylate: step 2/2.</text>
</comment>
<dbReference type="Gene3D" id="1.10.40.30">
    <property type="entry name" value="Fumarase/aspartase (C-terminal domain)"/>
    <property type="match status" value="1"/>
</dbReference>
<gene>
    <name evidence="5" type="primary">purB</name>
    <name evidence="5" type="ORF">AMETH_6868</name>
</gene>
<dbReference type="GO" id="GO:0005829">
    <property type="term" value="C:cytosol"/>
    <property type="evidence" value="ECO:0007669"/>
    <property type="project" value="TreeGrafter"/>
</dbReference>
<dbReference type="RefSeq" id="WP_017985734.1">
    <property type="nucleotide sequence ID" value="NZ_AQUL01000001.1"/>
</dbReference>
<dbReference type="GO" id="GO:0070626">
    <property type="term" value="F:(S)-2-(5-amino-1-(5-phospho-D-ribosyl)imidazole-4-carboxamido) succinate lyase (fumarate-forming) activity"/>
    <property type="evidence" value="ECO:0007669"/>
    <property type="project" value="TreeGrafter"/>
</dbReference>
<dbReference type="PRINTS" id="PR00149">
    <property type="entry name" value="FUMRATELYASE"/>
</dbReference>
<evidence type="ECO:0000313" key="6">
    <source>
        <dbReference type="Proteomes" id="UP000062973"/>
    </source>
</evidence>
<dbReference type="SUPFAM" id="SSF48557">
    <property type="entry name" value="L-aspartase-like"/>
    <property type="match status" value="1"/>
</dbReference>
<sequence>MTKPQIPNVLAGRYASPELVSLWSPENKVKLERELWIAVLRAQRDLGVEVPDGVVEDYERVLDQVDLGSIAERERVTRHDVKARIEEFNALAGHEHVHKGMTSRDLTENVEQLQVRRSLELMRSRVAAVLARLAALAAEHAELVMAGRSHNVAAQATTLGKRFATAADELLVAFDRLDDLIGRYPLRGIKGPVGTAQDMLDLLGSAETLAELENRIAAHLGFSRTFTSVGQVYPRSLDFDVLSALVQLAAAPSSLAKTIRLMAGHELVTEGFKPGQVGSSAMPHKMNTRSCERVNGLAVVLRGYLSMIGELAGDQWNEGDVSDSVVRRVALPDAFFALDGLLETFLTVLDEFGAFPAVVARELERYLPFLATTKVLMASVRAGVGRETAHEAIKEHAVGVALAMREKGADNDLLDRLAGDSRLPLDRAGLEQLLADRISFTGVAPAQVAAVVTRVEDVLARFPEASKYVPQPIL</sequence>
<evidence type="ECO:0000259" key="4">
    <source>
        <dbReference type="SMART" id="SM00998"/>
    </source>
</evidence>
<dbReference type="OrthoDB" id="9768878at2"/>
<dbReference type="STRING" id="1068978.AMETH_6868"/>
<dbReference type="AlphaFoldDB" id="A0A076N7R7"/>
<dbReference type="InterPro" id="IPR019468">
    <property type="entry name" value="AdenyloSucc_lyase_C"/>
</dbReference>
<dbReference type="PANTHER" id="PTHR43172:SF1">
    <property type="entry name" value="ADENYLOSUCCINATE LYASE"/>
    <property type="match status" value="1"/>
</dbReference>
<comment type="pathway">
    <text evidence="3">Purine metabolism; AMP biosynthesis via de novo pathway; AMP from IMP: step 2/2.</text>
</comment>
<keyword evidence="1 3" id="KW-0456">Lyase</keyword>
<dbReference type="Proteomes" id="UP000062973">
    <property type="component" value="Chromosome"/>
</dbReference>
<keyword evidence="6" id="KW-1185">Reference proteome</keyword>
<proteinExistence type="inferred from homology"/>
<comment type="similarity">
    <text evidence="3">Belongs to the lyase 1 family. Adenylosuccinate lyase subfamily.</text>
</comment>
<dbReference type="GO" id="GO:0044208">
    <property type="term" value="P:'de novo' AMP biosynthetic process"/>
    <property type="evidence" value="ECO:0007669"/>
    <property type="project" value="UniProtKB-UniPathway"/>
</dbReference>
<reference evidence="5 6" key="1">
    <citation type="submission" date="2014-07" db="EMBL/GenBank/DDBJ databases">
        <title>Whole Genome Sequence of the Amycolatopsis methanolica 239.</title>
        <authorList>
            <person name="Tang B."/>
        </authorList>
    </citation>
    <scope>NUCLEOTIDE SEQUENCE [LARGE SCALE GENOMIC DNA]</scope>
    <source>
        <strain evidence="5 6">239</strain>
    </source>
</reference>